<sequence length="339" mass="37894">MNNIEFDPNRTFDVVPIGRVTIDLNPNEIHRPLEESRTFTKYLGGSPGNIAVGLARLEKKVGFIGKVSDDQFGNFIINYLHNEGIDTSQMKRAKNGEKLGLTFTEILSPTESSILMYRDGIADLELFPDEISEDYIRNTKAILLSGTALAASPSREAAFIALEYAKKHNTKIIFDIDYREYTWKSKKETAVYYALAGRMSDIIIGSREEFNLMESIICFKESNDKETADRWLGYGNKIVVIKHGKDGSTAYTDDGNNYNIKPFPVDLLKSFGGGDAYASAFIYGLMEGWEVIEALEFGSASAAMLVASHSCSEAMPKVEEIKEFIKKKKEEYGEMVARG</sequence>
<dbReference type="InterPro" id="IPR023314">
    <property type="entry name" value="Myo_inos_IolC-like_sf"/>
</dbReference>
<dbReference type="PANTHER" id="PTHR43085:SF49">
    <property type="entry name" value="5-DEHYDRO-2-DEOXYGLUCONOKINASE"/>
    <property type="match status" value="1"/>
</dbReference>
<name>A0A9X2MLP3_9FIRM</name>
<dbReference type="EC" id="2.7.1.92" evidence="6"/>
<dbReference type="AlphaFoldDB" id="A0A9X2MLP3"/>
<dbReference type="Pfam" id="PF00294">
    <property type="entry name" value="PfkB"/>
    <property type="match status" value="1"/>
</dbReference>
<dbReference type="Proteomes" id="UP001142078">
    <property type="component" value="Unassembled WGS sequence"/>
</dbReference>
<feature type="domain" description="Carbohydrate kinase PfkB" evidence="7">
    <location>
        <begin position="13"/>
        <end position="317"/>
    </location>
</feature>
<dbReference type="Gene3D" id="3.40.1190.20">
    <property type="match status" value="1"/>
</dbReference>
<dbReference type="EMBL" id="JANJZL010000002">
    <property type="protein sequence ID" value="MCR2043476.1"/>
    <property type="molecule type" value="Genomic_DNA"/>
</dbReference>
<dbReference type="RefSeq" id="WP_042679457.1">
    <property type="nucleotide sequence ID" value="NZ_CABKTM010000013.1"/>
</dbReference>
<evidence type="ECO:0000256" key="5">
    <source>
        <dbReference type="ARBA" id="ARBA00022840"/>
    </source>
</evidence>
<dbReference type="InterPro" id="IPR002173">
    <property type="entry name" value="Carboh/pur_kinase_PfkB_CS"/>
</dbReference>
<dbReference type="InterPro" id="IPR050306">
    <property type="entry name" value="PfkB_Carbo_kinase"/>
</dbReference>
<dbReference type="InterPro" id="IPR011611">
    <property type="entry name" value="PfkB_dom"/>
</dbReference>
<evidence type="ECO:0000256" key="1">
    <source>
        <dbReference type="ARBA" id="ARBA00010688"/>
    </source>
</evidence>
<keyword evidence="9" id="KW-1185">Reference proteome</keyword>
<dbReference type="PROSITE" id="PS00584">
    <property type="entry name" value="PFKB_KINASES_2"/>
    <property type="match status" value="1"/>
</dbReference>
<evidence type="ECO:0000259" key="7">
    <source>
        <dbReference type="Pfam" id="PF00294"/>
    </source>
</evidence>
<organism evidence="8 9">
    <name type="scientific">Anaerosalibacter massiliensis</name>
    <dbReference type="NCBI Taxonomy" id="1347392"/>
    <lineage>
        <taxon>Bacteria</taxon>
        <taxon>Bacillati</taxon>
        <taxon>Bacillota</taxon>
        <taxon>Tissierellia</taxon>
        <taxon>Tissierellales</taxon>
        <taxon>Sporanaerobacteraceae</taxon>
        <taxon>Anaerosalibacter</taxon>
    </lineage>
</organism>
<comment type="function">
    <text evidence="6">Catalyzes the phosphorylation of 5-dehydro-2-deoxy-D-gluconate (2-deoxy-5-keto-D-gluconate or DKG) to 6-phospho-5-dehydro-2-deoxy-D-gluconate (DKGP).</text>
</comment>
<dbReference type="PANTHER" id="PTHR43085">
    <property type="entry name" value="HEXOKINASE FAMILY MEMBER"/>
    <property type="match status" value="1"/>
</dbReference>
<dbReference type="GO" id="GO:0005524">
    <property type="term" value="F:ATP binding"/>
    <property type="evidence" value="ECO:0007669"/>
    <property type="project" value="UniProtKB-UniRule"/>
</dbReference>
<dbReference type="InterPro" id="IPR029056">
    <property type="entry name" value="Ribokinase-like"/>
</dbReference>
<evidence type="ECO:0000256" key="6">
    <source>
        <dbReference type="HAMAP-Rule" id="MF_01668"/>
    </source>
</evidence>
<evidence type="ECO:0000256" key="2">
    <source>
        <dbReference type="ARBA" id="ARBA00022679"/>
    </source>
</evidence>
<evidence type="ECO:0000313" key="9">
    <source>
        <dbReference type="Proteomes" id="UP001142078"/>
    </source>
</evidence>
<comment type="caution">
    <text evidence="8">The sequence shown here is derived from an EMBL/GenBank/DDBJ whole genome shotgun (WGS) entry which is preliminary data.</text>
</comment>
<evidence type="ECO:0000313" key="8">
    <source>
        <dbReference type="EMBL" id="MCR2043476.1"/>
    </source>
</evidence>
<keyword evidence="3 6" id="KW-0547">Nucleotide-binding</keyword>
<dbReference type="InterPro" id="IPR022841">
    <property type="entry name" value="DKG_kinase_firmi"/>
</dbReference>
<dbReference type="SUPFAM" id="SSF53613">
    <property type="entry name" value="Ribokinase-like"/>
    <property type="match status" value="1"/>
</dbReference>
<reference evidence="8" key="1">
    <citation type="submission" date="2022-07" db="EMBL/GenBank/DDBJ databases">
        <title>Enhanced cultured diversity of the mouse gut microbiota enables custom-made synthetic communities.</title>
        <authorList>
            <person name="Afrizal A."/>
        </authorList>
    </citation>
    <scope>NUCLEOTIDE SEQUENCE</scope>
    <source>
        <strain evidence="8">DSM 29482</strain>
    </source>
</reference>
<comment type="catalytic activity">
    <reaction evidence="6">
        <text>5-dehydro-2-deoxy-D-gluconate + ATP = 6-phospho-5-dehydro-2-deoxy-D-gluconate + ADP + H(+)</text>
        <dbReference type="Rhea" id="RHEA:13497"/>
        <dbReference type="ChEBI" id="CHEBI:15378"/>
        <dbReference type="ChEBI" id="CHEBI:16669"/>
        <dbReference type="ChEBI" id="CHEBI:30616"/>
        <dbReference type="ChEBI" id="CHEBI:57949"/>
        <dbReference type="ChEBI" id="CHEBI:456216"/>
        <dbReference type="EC" id="2.7.1.92"/>
    </reaction>
</comment>
<accession>A0A9X2MLP3</accession>
<keyword evidence="5 6" id="KW-0067">ATP-binding</keyword>
<keyword evidence="2 6" id="KW-0808">Transferase</keyword>
<dbReference type="Gene3D" id="2.20.150.10">
    <property type="entry name" value="putative 5-dehydro-2- deoxygluconokinase"/>
    <property type="match status" value="1"/>
</dbReference>
<evidence type="ECO:0000256" key="4">
    <source>
        <dbReference type="ARBA" id="ARBA00022777"/>
    </source>
</evidence>
<dbReference type="GO" id="GO:0047590">
    <property type="term" value="F:5-dehydro-2-deoxygluconokinase activity"/>
    <property type="evidence" value="ECO:0007669"/>
    <property type="project" value="UniProtKB-UniRule"/>
</dbReference>
<protein>
    <recommendedName>
        <fullName evidence="6">5-dehydro-2-deoxygluconokinase</fullName>
        <ecNumber evidence="6">2.7.1.92</ecNumber>
    </recommendedName>
    <alternativeName>
        <fullName evidence="6">2-deoxy-5-keto-D-gluconate kinase</fullName>
        <shortName evidence="6">DKG kinase</shortName>
    </alternativeName>
</protein>
<comment type="pathway">
    <text evidence="6">Polyol metabolism; myo-inositol degradation into acetyl-CoA; acetyl-CoA from myo-inositol: step 5/7.</text>
</comment>
<dbReference type="InterPro" id="IPR030830">
    <property type="entry name" value="Myo_inos_IolC"/>
</dbReference>
<comment type="similarity">
    <text evidence="1 6">Belongs to the carbohydrate kinase PfkB family.</text>
</comment>
<gene>
    <name evidence="6 8" type="primary">iolC</name>
    <name evidence="8" type="ORF">NSA23_05020</name>
</gene>
<proteinExistence type="inferred from homology"/>
<evidence type="ECO:0000256" key="3">
    <source>
        <dbReference type="ARBA" id="ARBA00022741"/>
    </source>
</evidence>
<dbReference type="NCBIfam" id="TIGR04382">
    <property type="entry name" value="myo_inos_iolC_N"/>
    <property type="match status" value="1"/>
</dbReference>
<dbReference type="HAMAP" id="MF_01668">
    <property type="entry name" value="IolC"/>
    <property type="match status" value="1"/>
</dbReference>
<keyword evidence="4 6" id="KW-0418">Kinase</keyword>
<dbReference type="CDD" id="cd01166">
    <property type="entry name" value="KdgK"/>
    <property type="match status" value="1"/>
</dbReference>
<dbReference type="OrthoDB" id="9813569at2"/>
<dbReference type="GO" id="GO:0019310">
    <property type="term" value="P:inositol catabolic process"/>
    <property type="evidence" value="ECO:0007669"/>
    <property type="project" value="UniProtKB-UniRule"/>
</dbReference>